<sequence length="71" mass="7595">MRRGPAPWKNGRRIAARLRSSLGIWCTMLLVGGFRPAVFVTADGGGRTASGRAGSCLHEQGPGLRDVGQFR</sequence>
<protein>
    <submittedName>
        <fullName evidence="3">Uncharacterized protein</fullName>
    </submittedName>
</protein>
<keyword evidence="2" id="KW-0812">Transmembrane</keyword>
<gene>
    <name evidence="3" type="ORF">SAMN02745775_11935</name>
</gene>
<keyword evidence="2" id="KW-1133">Transmembrane helix</keyword>
<evidence type="ECO:0000256" key="2">
    <source>
        <dbReference type="SAM" id="Phobius"/>
    </source>
</evidence>
<evidence type="ECO:0000313" key="3">
    <source>
        <dbReference type="EMBL" id="SFL09422.1"/>
    </source>
</evidence>
<evidence type="ECO:0000256" key="1">
    <source>
        <dbReference type="SAM" id="MobiDB-lite"/>
    </source>
</evidence>
<reference evidence="3 4" key="1">
    <citation type="submission" date="2016-10" db="EMBL/GenBank/DDBJ databases">
        <authorList>
            <person name="de Groot N.N."/>
        </authorList>
    </citation>
    <scope>NUCLEOTIDE SEQUENCE [LARGE SCALE GENOMIC DNA]</scope>
    <source>
        <strain evidence="3 4">DSM 19981</strain>
    </source>
</reference>
<accession>A0A1I4EUN2</accession>
<dbReference type="AlphaFoldDB" id="A0A1I4EUN2"/>
<keyword evidence="4" id="KW-1185">Reference proteome</keyword>
<feature type="transmembrane region" description="Helical" evidence="2">
    <location>
        <begin position="21"/>
        <end position="42"/>
    </location>
</feature>
<dbReference type="EMBL" id="FOSQ01000019">
    <property type="protein sequence ID" value="SFL09422.1"/>
    <property type="molecule type" value="Genomic_DNA"/>
</dbReference>
<keyword evidence="2" id="KW-0472">Membrane</keyword>
<name>A0A1I4EUN2_9PROT</name>
<feature type="region of interest" description="Disordered" evidence="1">
    <location>
        <begin position="49"/>
        <end position="71"/>
    </location>
</feature>
<dbReference type="Proteomes" id="UP000199473">
    <property type="component" value="Unassembled WGS sequence"/>
</dbReference>
<organism evidence="3 4">
    <name type="scientific">Falsiroseomonas stagni DSM 19981</name>
    <dbReference type="NCBI Taxonomy" id="1123062"/>
    <lineage>
        <taxon>Bacteria</taxon>
        <taxon>Pseudomonadati</taxon>
        <taxon>Pseudomonadota</taxon>
        <taxon>Alphaproteobacteria</taxon>
        <taxon>Acetobacterales</taxon>
        <taxon>Roseomonadaceae</taxon>
        <taxon>Falsiroseomonas</taxon>
    </lineage>
</organism>
<evidence type="ECO:0000313" key="4">
    <source>
        <dbReference type="Proteomes" id="UP000199473"/>
    </source>
</evidence>
<proteinExistence type="predicted"/>